<organism evidence="1 2">
    <name type="scientific">Kistimonas scapharcae</name>
    <dbReference type="NCBI Taxonomy" id="1036133"/>
    <lineage>
        <taxon>Bacteria</taxon>
        <taxon>Pseudomonadati</taxon>
        <taxon>Pseudomonadota</taxon>
        <taxon>Gammaproteobacteria</taxon>
        <taxon>Oceanospirillales</taxon>
        <taxon>Endozoicomonadaceae</taxon>
        <taxon>Kistimonas</taxon>
    </lineage>
</organism>
<keyword evidence="2" id="KW-1185">Reference proteome</keyword>
<name>A0ABP8V3L2_9GAMM</name>
<evidence type="ECO:0000313" key="2">
    <source>
        <dbReference type="Proteomes" id="UP001500604"/>
    </source>
</evidence>
<comment type="caution">
    <text evidence="1">The sequence shown here is derived from an EMBL/GenBank/DDBJ whole genome shotgun (WGS) entry which is preliminary data.</text>
</comment>
<dbReference type="Proteomes" id="UP001500604">
    <property type="component" value="Unassembled WGS sequence"/>
</dbReference>
<evidence type="ECO:0008006" key="3">
    <source>
        <dbReference type="Google" id="ProtNLM"/>
    </source>
</evidence>
<gene>
    <name evidence="1" type="ORF">GCM10023116_29680</name>
</gene>
<reference evidence="2" key="1">
    <citation type="journal article" date="2019" name="Int. J. Syst. Evol. Microbiol.">
        <title>The Global Catalogue of Microorganisms (GCM) 10K type strain sequencing project: providing services to taxonomists for standard genome sequencing and annotation.</title>
        <authorList>
            <consortium name="The Broad Institute Genomics Platform"/>
            <consortium name="The Broad Institute Genome Sequencing Center for Infectious Disease"/>
            <person name="Wu L."/>
            <person name="Ma J."/>
        </authorList>
    </citation>
    <scope>NUCLEOTIDE SEQUENCE [LARGE SCALE GENOMIC DNA]</scope>
    <source>
        <strain evidence="2">JCM 17805</strain>
    </source>
</reference>
<dbReference type="EMBL" id="BAABFL010000414">
    <property type="protein sequence ID" value="GAA4650685.1"/>
    <property type="molecule type" value="Genomic_DNA"/>
</dbReference>
<accession>A0ABP8V3L2</accession>
<evidence type="ECO:0000313" key="1">
    <source>
        <dbReference type="EMBL" id="GAA4650685.1"/>
    </source>
</evidence>
<protein>
    <recommendedName>
        <fullName evidence="3">DNA-binding protein</fullName>
    </recommendedName>
</protein>
<sequence length="112" mass="13190">MLDLMKMLDTSSESFVFRFLIENNITFLEYDGRVLVTQLAFDKATESKLLNQDMNLMTYKEVQDATRVKTRKQIIQLREKGEFPHPINPTASKNKLWKKSDIIAYNNGKRTW</sequence>
<proteinExistence type="predicted"/>